<protein>
    <recommendedName>
        <fullName evidence="3">Homeodomain-like protein</fullName>
    </recommendedName>
</protein>
<organism evidence="1 2">
    <name type="scientific">Sistotremastrum niveocremeum HHB9708</name>
    <dbReference type="NCBI Taxonomy" id="1314777"/>
    <lineage>
        <taxon>Eukaryota</taxon>
        <taxon>Fungi</taxon>
        <taxon>Dikarya</taxon>
        <taxon>Basidiomycota</taxon>
        <taxon>Agaricomycotina</taxon>
        <taxon>Agaricomycetes</taxon>
        <taxon>Sistotremastrales</taxon>
        <taxon>Sistotremastraceae</taxon>
        <taxon>Sertulicium</taxon>
        <taxon>Sertulicium niveocremeum</taxon>
    </lineage>
</organism>
<dbReference type="Proteomes" id="UP000076722">
    <property type="component" value="Unassembled WGS sequence"/>
</dbReference>
<evidence type="ECO:0008006" key="3">
    <source>
        <dbReference type="Google" id="ProtNLM"/>
    </source>
</evidence>
<reference evidence="1 2" key="1">
    <citation type="journal article" date="2016" name="Mol. Biol. Evol.">
        <title>Comparative Genomics of Early-Diverging Mushroom-Forming Fungi Provides Insights into the Origins of Lignocellulose Decay Capabilities.</title>
        <authorList>
            <person name="Nagy L.G."/>
            <person name="Riley R."/>
            <person name="Tritt A."/>
            <person name="Adam C."/>
            <person name="Daum C."/>
            <person name="Floudas D."/>
            <person name="Sun H."/>
            <person name="Yadav J.S."/>
            <person name="Pangilinan J."/>
            <person name="Larsson K.H."/>
            <person name="Matsuura K."/>
            <person name="Barry K."/>
            <person name="Labutti K."/>
            <person name="Kuo R."/>
            <person name="Ohm R.A."/>
            <person name="Bhattacharya S.S."/>
            <person name="Shirouzu T."/>
            <person name="Yoshinaga Y."/>
            <person name="Martin F.M."/>
            <person name="Grigoriev I.V."/>
            <person name="Hibbett D.S."/>
        </authorList>
    </citation>
    <scope>NUCLEOTIDE SEQUENCE [LARGE SCALE GENOMIC DNA]</scope>
    <source>
        <strain evidence="1 2">HHB9708</strain>
    </source>
</reference>
<dbReference type="InterPro" id="IPR009057">
    <property type="entry name" value="Homeodomain-like_sf"/>
</dbReference>
<evidence type="ECO:0000313" key="2">
    <source>
        <dbReference type="Proteomes" id="UP000076722"/>
    </source>
</evidence>
<dbReference type="OrthoDB" id="3255572at2759"/>
<sequence length="86" mass="9848">MPFRKISSDLKERALFLVDDDYTQAQVCEIQGVSLRSLQRWAENLERYGNVKPPYNPSQSRPSIMNADQVNALIDTLVESPAMYLD</sequence>
<proteinExistence type="predicted"/>
<dbReference type="AlphaFoldDB" id="A0A164NC19"/>
<name>A0A164NC19_9AGAM</name>
<dbReference type="SUPFAM" id="SSF46689">
    <property type="entry name" value="Homeodomain-like"/>
    <property type="match status" value="1"/>
</dbReference>
<evidence type="ECO:0000313" key="1">
    <source>
        <dbReference type="EMBL" id="KZS87566.1"/>
    </source>
</evidence>
<accession>A0A164NC19</accession>
<dbReference type="EMBL" id="KV419447">
    <property type="protein sequence ID" value="KZS87566.1"/>
    <property type="molecule type" value="Genomic_DNA"/>
</dbReference>
<gene>
    <name evidence="1" type="ORF">SISNIDRAFT_419396</name>
</gene>
<dbReference type="STRING" id="1314777.A0A164NC19"/>
<keyword evidence="2" id="KW-1185">Reference proteome</keyword>